<name>A0A2V4C2G0_9FLAO</name>
<dbReference type="Proteomes" id="UP000247681">
    <property type="component" value="Unassembled WGS sequence"/>
</dbReference>
<comment type="caution">
    <text evidence="1">The sequence shown here is derived from an EMBL/GenBank/DDBJ whole genome shotgun (WGS) entry which is preliminary data.</text>
</comment>
<dbReference type="RefSeq" id="WP_110346656.1">
    <property type="nucleotide sequence ID" value="NZ_QJHL01000002.1"/>
</dbReference>
<evidence type="ECO:0000313" key="2">
    <source>
        <dbReference type="Proteomes" id="UP000247681"/>
    </source>
</evidence>
<evidence type="ECO:0000313" key="1">
    <source>
        <dbReference type="EMBL" id="PXY45147.1"/>
    </source>
</evidence>
<keyword evidence="2" id="KW-1185">Reference proteome</keyword>
<organism evidence="1 2">
    <name type="scientific">Flavobacterium hydrophilum</name>
    <dbReference type="NCBI Taxonomy" id="2211445"/>
    <lineage>
        <taxon>Bacteria</taxon>
        <taxon>Pseudomonadati</taxon>
        <taxon>Bacteroidota</taxon>
        <taxon>Flavobacteriia</taxon>
        <taxon>Flavobacteriales</taxon>
        <taxon>Flavobacteriaceae</taxon>
        <taxon>Flavobacterium</taxon>
    </lineage>
</organism>
<dbReference type="OrthoDB" id="5951953at2"/>
<accession>A0A2V4C2G0</accession>
<dbReference type="EMBL" id="QJHL01000002">
    <property type="protein sequence ID" value="PXY45147.1"/>
    <property type="molecule type" value="Genomic_DNA"/>
</dbReference>
<dbReference type="AlphaFoldDB" id="A0A2V4C2G0"/>
<protein>
    <recommendedName>
        <fullName evidence="3">DUF2846 domain-containing protein</fullName>
    </recommendedName>
</protein>
<gene>
    <name evidence="1" type="ORF">DMB68_10620</name>
</gene>
<sequence>MRKILILAFVILSITGYSQELRKPSEGKTIVYFVRSSGMGALINFKYFDGEKYLGKFNYGKYLVYECEPGKHVFWSRSENTDFIEADLEAGKIYIVDSEAQMGAIKAGVKLVPFNPSPESYKTPKKFEKKKAAILIKSISEKKEYVATELDLKEGAEEYASIIKKSTEKYNKLKEKGEEFAKVLPEMSYNN</sequence>
<reference evidence="1 2" key="1">
    <citation type="submission" date="2018-05" db="EMBL/GenBank/DDBJ databases">
        <title>Flavobacterium sp. strain IMCC34758, incomplete genome.</title>
        <authorList>
            <person name="Joung Y."/>
        </authorList>
    </citation>
    <scope>NUCLEOTIDE SEQUENCE [LARGE SCALE GENOMIC DNA]</scope>
    <source>
        <strain evidence="1 2">IMCC34758</strain>
    </source>
</reference>
<evidence type="ECO:0008006" key="3">
    <source>
        <dbReference type="Google" id="ProtNLM"/>
    </source>
</evidence>
<proteinExistence type="predicted"/>